<protein>
    <submittedName>
        <fullName evidence="3">PEGA domain protein</fullName>
    </submittedName>
</protein>
<evidence type="ECO:0000256" key="1">
    <source>
        <dbReference type="SAM" id="MobiDB-lite"/>
    </source>
</evidence>
<evidence type="ECO:0000259" key="2">
    <source>
        <dbReference type="Pfam" id="PF08308"/>
    </source>
</evidence>
<gene>
    <name evidence="3" type="ORF">Q31a_60980</name>
</gene>
<dbReference type="InterPro" id="IPR013229">
    <property type="entry name" value="PEGA"/>
</dbReference>
<dbReference type="Proteomes" id="UP000318017">
    <property type="component" value="Chromosome"/>
</dbReference>
<dbReference type="EMBL" id="CP036298">
    <property type="protein sequence ID" value="QDV27705.1"/>
    <property type="molecule type" value="Genomic_DNA"/>
</dbReference>
<proteinExistence type="predicted"/>
<accession>A0A518GGH9</accession>
<evidence type="ECO:0000313" key="4">
    <source>
        <dbReference type="Proteomes" id="UP000318017"/>
    </source>
</evidence>
<dbReference type="KEGG" id="ahel:Q31a_60980"/>
<keyword evidence="4" id="KW-1185">Reference proteome</keyword>
<reference evidence="3 4" key="1">
    <citation type="submission" date="2019-02" db="EMBL/GenBank/DDBJ databases">
        <title>Deep-cultivation of Planctomycetes and their phenomic and genomic characterization uncovers novel biology.</title>
        <authorList>
            <person name="Wiegand S."/>
            <person name="Jogler M."/>
            <person name="Boedeker C."/>
            <person name="Pinto D."/>
            <person name="Vollmers J."/>
            <person name="Rivas-Marin E."/>
            <person name="Kohn T."/>
            <person name="Peeters S.H."/>
            <person name="Heuer A."/>
            <person name="Rast P."/>
            <person name="Oberbeckmann S."/>
            <person name="Bunk B."/>
            <person name="Jeske O."/>
            <person name="Meyerdierks A."/>
            <person name="Storesund J.E."/>
            <person name="Kallscheuer N."/>
            <person name="Luecker S."/>
            <person name="Lage O.M."/>
            <person name="Pohl T."/>
            <person name="Merkel B.J."/>
            <person name="Hornburger P."/>
            <person name="Mueller R.-W."/>
            <person name="Bruemmer F."/>
            <person name="Labrenz M."/>
            <person name="Spormann A.M."/>
            <person name="Op den Camp H."/>
            <person name="Overmann J."/>
            <person name="Amann R."/>
            <person name="Jetten M.S.M."/>
            <person name="Mascher T."/>
            <person name="Medema M.H."/>
            <person name="Devos D.P."/>
            <person name="Kaster A.-K."/>
            <person name="Ovreas L."/>
            <person name="Rohde M."/>
            <person name="Galperin M.Y."/>
            <person name="Jogler C."/>
        </authorList>
    </citation>
    <scope>NUCLEOTIDE SEQUENCE [LARGE SCALE GENOMIC DNA]</scope>
    <source>
        <strain evidence="3 4">Q31a</strain>
    </source>
</reference>
<dbReference type="AlphaFoldDB" id="A0A518GGH9"/>
<feature type="domain" description="PEGA" evidence="2">
    <location>
        <begin position="34"/>
        <end position="78"/>
    </location>
</feature>
<sequence length="236" mass="25515">MLRNALVRPNASTAIVLGMLALCLLTPGCVRRRMTIRSNPAGASIYVDKQLIGTSPASTSFTYYGTREIEVVGDGFRTEKILRDFSPPWYQIPPFDFFSETLWPWELRDERVIDITLVPSQQIPSEELQARANETRLQAFQGVGTPLPPTLGGTGFGGPGSQVSPLDPTFQSAAPAIVTTPTMPPSMAPPPSPPWQPGQFFRELVAPGGEPPTRIPETGILQGGGYRPGLGLELAE</sequence>
<organism evidence="3 4">
    <name type="scientific">Aureliella helgolandensis</name>
    <dbReference type="NCBI Taxonomy" id="2527968"/>
    <lineage>
        <taxon>Bacteria</taxon>
        <taxon>Pseudomonadati</taxon>
        <taxon>Planctomycetota</taxon>
        <taxon>Planctomycetia</taxon>
        <taxon>Pirellulales</taxon>
        <taxon>Pirellulaceae</taxon>
        <taxon>Aureliella</taxon>
    </lineage>
</organism>
<dbReference type="RefSeq" id="WP_231690979.1">
    <property type="nucleotide sequence ID" value="NZ_CP036298.1"/>
</dbReference>
<feature type="region of interest" description="Disordered" evidence="1">
    <location>
        <begin position="213"/>
        <end position="236"/>
    </location>
</feature>
<dbReference type="Pfam" id="PF08308">
    <property type="entry name" value="PEGA"/>
    <property type="match status" value="1"/>
</dbReference>
<evidence type="ECO:0000313" key="3">
    <source>
        <dbReference type="EMBL" id="QDV27705.1"/>
    </source>
</evidence>
<name>A0A518GGH9_9BACT</name>